<evidence type="ECO:0000313" key="1">
    <source>
        <dbReference type="EMBL" id="MEC0242490.1"/>
    </source>
</evidence>
<comment type="caution">
    <text evidence="1">The sequence shown here is derived from an EMBL/GenBank/DDBJ whole genome shotgun (WGS) entry which is preliminary data.</text>
</comment>
<name>A0ABU6GRV6_9BACL</name>
<organism evidence="1 2">
    <name type="scientific">Paenibacillus dokdonensis</name>
    <dbReference type="NCBI Taxonomy" id="2567944"/>
    <lineage>
        <taxon>Bacteria</taxon>
        <taxon>Bacillati</taxon>
        <taxon>Bacillota</taxon>
        <taxon>Bacilli</taxon>
        <taxon>Bacillales</taxon>
        <taxon>Paenibacillaceae</taxon>
        <taxon>Paenibacillus</taxon>
    </lineage>
</organism>
<accession>A0ABU6GRV6</accession>
<dbReference type="RefSeq" id="WP_326090265.1">
    <property type="nucleotide sequence ID" value="NZ_JARLKZ010000016.1"/>
</dbReference>
<reference evidence="1 2" key="1">
    <citation type="submission" date="2023-03" db="EMBL/GenBank/DDBJ databases">
        <title>Bacillus Genome Sequencing.</title>
        <authorList>
            <person name="Dunlap C."/>
        </authorList>
    </citation>
    <scope>NUCLEOTIDE SEQUENCE [LARGE SCALE GENOMIC DNA]</scope>
    <source>
        <strain evidence="1 2">BD-525</strain>
    </source>
</reference>
<sequence length="161" mass="18766">MKLKDVYSKYIETPNTPFDESLEIPNLDEKDILIYETEEDAAGLYIDGPAKNEKSFSHFRLPFVYQISPDGGSFEFEQKQLVESPISYRVGQKCIRELFSYLDRNLEAGGEIELYAGWDDGMGRFDEPRNRSLDLILDISIFELGEQFIWQEKQYILIKKS</sequence>
<proteinExistence type="predicted"/>
<gene>
    <name evidence="1" type="ORF">P4H66_22010</name>
</gene>
<keyword evidence="2" id="KW-1185">Reference proteome</keyword>
<dbReference type="EMBL" id="JARLKZ010000016">
    <property type="protein sequence ID" value="MEC0242490.1"/>
    <property type="molecule type" value="Genomic_DNA"/>
</dbReference>
<dbReference type="Proteomes" id="UP001344632">
    <property type="component" value="Unassembled WGS sequence"/>
</dbReference>
<evidence type="ECO:0000313" key="2">
    <source>
        <dbReference type="Proteomes" id="UP001344632"/>
    </source>
</evidence>
<protein>
    <submittedName>
        <fullName evidence="1">Uncharacterized protein</fullName>
    </submittedName>
</protein>